<dbReference type="OrthoDB" id="2277085at2759"/>
<gene>
    <name evidence="1" type="ORF">BCV72DRAFT_333042</name>
</gene>
<reference evidence="1" key="1">
    <citation type="journal article" date="2016" name="Proc. Natl. Acad. Sci. U.S.A.">
        <title>Lipid metabolic changes in an early divergent fungus govern the establishment of a mutualistic symbiosis with endobacteria.</title>
        <authorList>
            <person name="Lastovetsky O.A."/>
            <person name="Gaspar M.L."/>
            <person name="Mondo S.J."/>
            <person name="LaButti K.M."/>
            <person name="Sandor L."/>
            <person name="Grigoriev I.V."/>
            <person name="Henry S.A."/>
            <person name="Pawlowska T.E."/>
        </authorList>
    </citation>
    <scope>NUCLEOTIDE SEQUENCE [LARGE SCALE GENOMIC DNA]</scope>
    <source>
        <strain evidence="1">ATCC 52814</strain>
    </source>
</reference>
<sequence>MKLIFKWVNANCLDNISNDSNQNRPDGIVKNDKKAVECFEVKPITYAKNHRKINIDLHRLCMFSKTGSAEYKARHMLQVMAVSTNIQFHLSQVRSDVLVVVELDSTRLPLSLNELPQIMP</sequence>
<name>A0A1X0REI0_RHIZD</name>
<dbReference type="AlphaFoldDB" id="A0A1X0REI0"/>
<protein>
    <recommendedName>
        <fullName evidence="2">Fungal-type protein kinase domain-containing protein</fullName>
    </recommendedName>
</protein>
<proteinExistence type="predicted"/>
<organism evidence="1">
    <name type="scientific">Rhizopus microsporus var. microsporus</name>
    <dbReference type="NCBI Taxonomy" id="86635"/>
    <lineage>
        <taxon>Eukaryota</taxon>
        <taxon>Fungi</taxon>
        <taxon>Fungi incertae sedis</taxon>
        <taxon>Mucoromycota</taxon>
        <taxon>Mucoromycotina</taxon>
        <taxon>Mucoromycetes</taxon>
        <taxon>Mucorales</taxon>
        <taxon>Mucorineae</taxon>
        <taxon>Rhizopodaceae</taxon>
        <taxon>Rhizopus</taxon>
    </lineage>
</organism>
<accession>A0A1X0REI0</accession>
<dbReference type="EMBL" id="KV921866">
    <property type="protein sequence ID" value="ORE10392.1"/>
    <property type="molecule type" value="Genomic_DNA"/>
</dbReference>
<evidence type="ECO:0000313" key="1">
    <source>
        <dbReference type="EMBL" id="ORE10392.1"/>
    </source>
</evidence>
<dbReference type="Proteomes" id="UP000242414">
    <property type="component" value="Unassembled WGS sequence"/>
</dbReference>
<dbReference type="VEuPathDB" id="FungiDB:BCV72DRAFT_333042"/>
<evidence type="ECO:0008006" key="2">
    <source>
        <dbReference type="Google" id="ProtNLM"/>
    </source>
</evidence>